<protein>
    <submittedName>
        <fullName evidence="9">TonB-dependent receptor</fullName>
    </submittedName>
</protein>
<evidence type="ECO:0000256" key="2">
    <source>
        <dbReference type="ARBA" id="ARBA00008163"/>
    </source>
</evidence>
<keyword evidence="10" id="KW-1185">Reference proteome</keyword>
<keyword evidence="5 8" id="KW-0732">Signal</keyword>
<gene>
    <name evidence="9" type="ORF">O6P33_09235</name>
</gene>
<keyword evidence="6" id="KW-0472">Membrane</keyword>
<dbReference type="AlphaFoldDB" id="A0AAF0AJN8"/>
<dbReference type="GO" id="GO:0009279">
    <property type="term" value="C:cell outer membrane"/>
    <property type="evidence" value="ECO:0007669"/>
    <property type="project" value="UniProtKB-SubCell"/>
</dbReference>
<accession>A0AAF0AJN8</accession>
<evidence type="ECO:0000313" key="10">
    <source>
        <dbReference type="Proteomes" id="UP001212189"/>
    </source>
</evidence>
<dbReference type="RefSeq" id="WP_269817495.1">
    <property type="nucleotide sequence ID" value="NZ_CP114976.1"/>
</dbReference>
<evidence type="ECO:0000256" key="8">
    <source>
        <dbReference type="SAM" id="SignalP"/>
    </source>
</evidence>
<dbReference type="Proteomes" id="UP001212189">
    <property type="component" value="Chromosome"/>
</dbReference>
<dbReference type="KEGG" id="dce:O6P33_09235"/>
<comment type="similarity">
    <text evidence="2">Belongs to the OmpP1/FadL family.</text>
</comment>
<evidence type="ECO:0000256" key="6">
    <source>
        <dbReference type="ARBA" id="ARBA00023136"/>
    </source>
</evidence>
<evidence type="ECO:0000256" key="7">
    <source>
        <dbReference type="ARBA" id="ARBA00023237"/>
    </source>
</evidence>
<dbReference type="SUPFAM" id="SSF56935">
    <property type="entry name" value="Porins"/>
    <property type="match status" value="1"/>
</dbReference>
<dbReference type="Gene3D" id="2.40.160.60">
    <property type="entry name" value="Outer membrane protein transport protein (OMPP1/FadL/TodX)"/>
    <property type="match status" value="1"/>
</dbReference>
<name>A0AAF0AJN8_9GAMM</name>
<dbReference type="PANTHER" id="PTHR35093">
    <property type="entry name" value="OUTER MEMBRANE PROTEIN NMB0088-RELATED"/>
    <property type="match status" value="1"/>
</dbReference>
<dbReference type="GO" id="GO:0015483">
    <property type="term" value="F:long-chain fatty acid transporting porin activity"/>
    <property type="evidence" value="ECO:0007669"/>
    <property type="project" value="TreeGrafter"/>
</dbReference>
<comment type="subcellular location">
    <subcellularLocation>
        <location evidence="1">Cell outer membrane</location>
        <topology evidence="1">Multi-pass membrane protein</topology>
    </subcellularLocation>
</comment>
<keyword evidence="4" id="KW-0812">Transmembrane</keyword>
<evidence type="ECO:0000256" key="5">
    <source>
        <dbReference type="ARBA" id="ARBA00022729"/>
    </source>
</evidence>
<keyword evidence="9" id="KW-0675">Receptor</keyword>
<keyword evidence="7" id="KW-0998">Cell outer membrane</keyword>
<dbReference type="Pfam" id="PF03349">
    <property type="entry name" value="Toluene_X"/>
    <property type="match status" value="1"/>
</dbReference>
<proteinExistence type="inferred from homology"/>
<dbReference type="InterPro" id="IPR005017">
    <property type="entry name" value="OMPP1/FadL/TodX"/>
</dbReference>
<sequence length="425" mass="46514">MRFPFLRTSLAVGLSLASSSLLANGLALNEQSASGAGTAYAGRASSALDASTIYGNPAGLSKIHGKQVSGGFAMVKANVDISKVRTDAPGSSKGDMVPRAYVPFAFYAMPLNEKWNFGLGMYVPFGVISDYEKSFQGSSHGLYSKVAVMSIQPTFSYKVTDRVAVGFGPTFNKIDGKLTNTLQTRGMNPNGQDARISIKGDDTALGYNLGLMVDLSEQTTWGITYHSKVDYTLKGHTKIRNIPNLPIPELQGANGKHKASLAFTTPESVDTSISHKLDDQWTLHGGLTWTRWSRLESIKAKNKGVQATRFRTIEEDLKWHNTWSYSIGASYQVNPEWVLRTGFALDQSPTTNEHRNVRIPVGHRKILTFGAGWKASDSLTVDLAYAYIRENQAGVNQEEGAFRPAYSAKYRNSAHGFTSQATWNF</sequence>
<keyword evidence="3" id="KW-1134">Transmembrane beta strand</keyword>
<evidence type="ECO:0000313" key="9">
    <source>
        <dbReference type="EMBL" id="WBE24551.1"/>
    </source>
</evidence>
<feature type="signal peptide" evidence="8">
    <location>
        <begin position="1"/>
        <end position="23"/>
    </location>
</feature>
<reference evidence="9 10" key="1">
    <citation type="submission" date="2022-12" db="EMBL/GenBank/DDBJ databases">
        <title>Coexistence and Characterization of a Novel Tigecycline Resistance gene tet(X) variant and blaNDM-1 in a Pseudomonas caeni Isolate of Chicken Origin.</title>
        <authorList>
            <person name="Lu X."/>
            <person name="Zhang L."/>
            <person name="Li R."/>
            <person name="Wang Z."/>
        </authorList>
    </citation>
    <scope>NUCLEOTIDE SEQUENCE [LARGE SCALE GENOMIC DNA]</scope>
    <source>
        <strain evidence="9 10">CE14</strain>
    </source>
</reference>
<evidence type="ECO:0000256" key="4">
    <source>
        <dbReference type="ARBA" id="ARBA00022692"/>
    </source>
</evidence>
<evidence type="ECO:0000256" key="3">
    <source>
        <dbReference type="ARBA" id="ARBA00022452"/>
    </source>
</evidence>
<evidence type="ECO:0000256" key="1">
    <source>
        <dbReference type="ARBA" id="ARBA00004571"/>
    </source>
</evidence>
<dbReference type="EMBL" id="CP114976">
    <property type="protein sequence ID" value="WBE24551.1"/>
    <property type="molecule type" value="Genomic_DNA"/>
</dbReference>
<organism evidence="9 10">
    <name type="scientific">Denitrificimonas caeni</name>
    <dbReference type="NCBI Taxonomy" id="521720"/>
    <lineage>
        <taxon>Bacteria</taxon>
        <taxon>Pseudomonadati</taxon>
        <taxon>Pseudomonadota</taxon>
        <taxon>Gammaproteobacteria</taxon>
        <taxon>Pseudomonadales</taxon>
        <taxon>Pseudomonadaceae</taxon>
        <taxon>Denitrificimonas</taxon>
    </lineage>
</organism>
<feature type="chain" id="PRO_5042074666" evidence="8">
    <location>
        <begin position="24"/>
        <end position="425"/>
    </location>
</feature>
<dbReference type="PANTHER" id="PTHR35093:SF8">
    <property type="entry name" value="OUTER MEMBRANE PROTEIN NMB0088-RELATED"/>
    <property type="match status" value="1"/>
</dbReference>